<dbReference type="Gene3D" id="3.40.50.300">
    <property type="entry name" value="P-loop containing nucleotide triphosphate hydrolases"/>
    <property type="match status" value="1"/>
</dbReference>
<evidence type="ECO:0000256" key="2">
    <source>
        <dbReference type="ARBA" id="ARBA00022840"/>
    </source>
</evidence>
<dbReference type="InterPro" id="IPR027417">
    <property type="entry name" value="P-loop_NTPase"/>
</dbReference>
<evidence type="ECO:0000256" key="1">
    <source>
        <dbReference type="ARBA" id="ARBA00022741"/>
    </source>
</evidence>
<evidence type="ECO:0000313" key="5">
    <source>
        <dbReference type="Proteomes" id="UP000305883"/>
    </source>
</evidence>
<reference evidence="4 5" key="1">
    <citation type="journal article" date="2019" name="Genome Biol. Evol.">
        <title>Genomic Plasticity Mediated by Transposable Elements in the Plant Pathogenic Fungus Colletotrichum higginsianum.</title>
        <authorList>
            <person name="Tsushima A."/>
            <person name="Gan P."/>
            <person name="Kumakura N."/>
            <person name="Narusaka M."/>
            <person name="Takano Y."/>
            <person name="Narusaka Y."/>
            <person name="Shirasu K."/>
        </authorList>
    </citation>
    <scope>NUCLEOTIDE SEQUENCE [LARGE SCALE GENOMIC DNA]</scope>
    <source>
        <strain evidence="4 5">MAFF305635-RFP</strain>
    </source>
</reference>
<evidence type="ECO:0000313" key="4">
    <source>
        <dbReference type="EMBL" id="TIC89783.1"/>
    </source>
</evidence>
<dbReference type="GO" id="GO:0051598">
    <property type="term" value="P:meiotic recombination checkpoint signaling"/>
    <property type="evidence" value="ECO:0007669"/>
    <property type="project" value="TreeGrafter"/>
</dbReference>
<dbReference type="GO" id="GO:0005634">
    <property type="term" value="C:nucleus"/>
    <property type="evidence" value="ECO:0007669"/>
    <property type="project" value="TreeGrafter"/>
</dbReference>
<dbReference type="OrthoDB" id="5925at2759"/>
<dbReference type="SMART" id="SM00382">
    <property type="entry name" value="AAA"/>
    <property type="match status" value="1"/>
</dbReference>
<dbReference type="GO" id="GO:0007131">
    <property type="term" value="P:reciprocal meiotic recombination"/>
    <property type="evidence" value="ECO:0007669"/>
    <property type="project" value="TreeGrafter"/>
</dbReference>
<sequence length="256" mass="28223">MSRTTQLPLASSAASSIVPLLGPTGSGKTTLAKALAQKVAIRLCATYATIRLVKAGSRQPYNFNHFARGALKDSSRLHILIIDDVETIAWSSKRHDAEQHMIETVRITNLFLAGLDVLRAVPNALAYATSSMDTMLDDGLLDRCSITANLTLPKAHERYEMLRRRLQDLTVGETEDNNPGSQVLRLARVVGNDVSARFMANVFTLAIMINMYHSTCDLSEAVGAVLRCIEQHVRKRSRGYVTRMNVSLIFSCCGRD</sequence>
<proteinExistence type="predicted"/>
<accession>A0A4V4N9V4</accession>
<gene>
    <name evidence="4" type="ORF">CH35J_012669</name>
</gene>
<dbReference type="GO" id="GO:0005524">
    <property type="term" value="F:ATP binding"/>
    <property type="evidence" value="ECO:0007669"/>
    <property type="project" value="UniProtKB-KW"/>
</dbReference>
<name>A0A4V4N9V4_9PEZI</name>
<dbReference type="EMBL" id="MWPZ01000014">
    <property type="protein sequence ID" value="TIC89783.1"/>
    <property type="molecule type" value="Genomic_DNA"/>
</dbReference>
<organism evidence="4 5">
    <name type="scientific">Colletotrichum higginsianum</name>
    <dbReference type="NCBI Taxonomy" id="80884"/>
    <lineage>
        <taxon>Eukaryota</taxon>
        <taxon>Fungi</taxon>
        <taxon>Dikarya</taxon>
        <taxon>Ascomycota</taxon>
        <taxon>Pezizomycotina</taxon>
        <taxon>Sordariomycetes</taxon>
        <taxon>Hypocreomycetidae</taxon>
        <taxon>Glomerellales</taxon>
        <taxon>Glomerellaceae</taxon>
        <taxon>Colletotrichum</taxon>
        <taxon>Colletotrichum destructivum species complex</taxon>
    </lineage>
</organism>
<dbReference type="AlphaFoldDB" id="A0A4V4N9V4"/>
<feature type="domain" description="AAA+ ATPase" evidence="3">
    <location>
        <begin position="14"/>
        <end position="172"/>
    </location>
</feature>
<dbReference type="GO" id="GO:0005694">
    <property type="term" value="C:chromosome"/>
    <property type="evidence" value="ECO:0007669"/>
    <property type="project" value="TreeGrafter"/>
</dbReference>
<protein>
    <submittedName>
        <fullName evidence="4">Pachytene checkpoint protein 2-like protein</fullName>
    </submittedName>
</protein>
<dbReference type="PANTHER" id="PTHR45991">
    <property type="entry name" value="PACHYTENE CHECKPOINT PROTEIN 2"/>
    <property type="match status" value="1"/>
</dbReference>
<keyword evidence="2" id="KW-0067">ATP-binding</keyword>
<dbReference type="PANTHER" id="PTHR45991:SF1">
    <property type="entry name" value="PACHYTENE CHECKPOINT PROTEIN 2 HOMOLOG"/>
    <property type="match status" value="1"/>
</dbReference>
<comment type="caution">
    <text evidence="4">The sequence shown here is derived from an EMBL/GenBank/DDBJ whole genome shotgun (WGS) entry which is preliminary data.</text>
</comment>
<dbReference type="GO" id="GO:0016887">
    <property type="term" value="F:ATP hydrolysis activity"/>
    <property type="evidence" value="ECO:0007669"/>
    <property type="project" value="InterPro"/>
</dbReference>
<keyword evidence="1" id="KW-0547">Nucleotide-binding</keyword>
<dbReference type="Proteomes" id="UP000305883">
    <property type="component" value="Unassembled WGS sequence"/>
</dbReference>
<evidence type="ECO:0000259" key="3">
    <source>
        <dbReference type="SMART" id="SM00382"/>
    </source>
</evidence>
<dbReference type="InterPro" id="IPR003593">
    <property type="entry name" value="AAA+_ATPase"/>
</dbReference>
<dbReference type="SUPFAM" id="SSF52540">
    <property type="entry name" value="P-loop containing nucleoside triphosphate hydrolases"/>
    <property type="match status" value="1"/>
</dbReference>
<dbReference type="InterPro" id="IPR003959">
    <property type="entry name" value="ATPase_AAA_core"/>
</dbReference>
<dbReference type="InterPro" id="IPR044539">
    <property type="entry name" value="Pch2-like"/>
</dbReference>
<dbReference type="Pfam" id="PF00004">
    <property type="entry name" value="AAA"/>
    <property type="match status" value="1"/>
</dbReference>